<accession>A0A835UTG4</accession>
<keyword evidence="2" id="KW-0808">Transferase</keyword>
<proteinExistence type="predicted"/>
<dbReference type="SUPFAM" id="SSF46785">
    <property type="entry name" value="Winged helix' DNA-binding domain"/>
    <property type="match status" value="1"/>
</dbReference>
<dbReference type="InterPro" id="IPR036388">
    <property type="entry name" value="WH-like_DNA-bd_sf"/>
</dbReference>
<evidence type="ECO:0000313" key="6">
    <source>
        <dbReference type="Proteomes" id="UP000636800"/>
    </source>
</evidence>
<keyword evidence="1" id="KW-0489">Methyltransferase</keyword>
<dbReference type="GO" id="GO:0008171">
    <property type="term" value="F:O-methyltransferase activity"/>
    <property type="evidence" value="ECO:0007669"/>
    <property type="project" value="InterPro"/>
</dbReference>
<dbReference type="PANTHER" id="PTHR11746">
    <property type="entry name" value="O-METHYLTRANSFERASE"/>
    <property type="match status" value="1"/>
</dbReference>
<feature type="domain" description="O-methyltransferase C-terminal" evidence="4">
    <location>
        <begin position="65"/>
        <end position="194"/>
    </location>
</feature>
<dbReference type="PROSITE" id="PS51683">
    <property type="entry name" value="SAM_OMT_II"/>
    <property type="match status" value="1"/>
</dbReference>
<name>A0A835UTG4_VANPL</name>
<dbReference type="Pfam" id="PF00891">
    <property type="entry name" value="Methyltransf_2"/>
    <property type="match status" value="1"/>
</dbReference>
<dbReference type="Gene3D" id="3.40.50.150">
    <property type="entry name" value="Vaccinia Virus protein VP39"/>
    <property type="match status" value="1"/>
</dbReference>
<dbReference type="GO" id="GO:0032259">
    <property type="term" value="P:methylation"/>
    <property type="evidence" value="ECO:0007669"/>
    <property type="project" value="UniProtKB-KW"/>
</dbReference>
<dbReference type="InterPro" id="IPR016461">
    <property type="entry name" value="COMT-like"/>
</dbReference>
<keyword evidence="6" id="KW-1185">Reference proteome</keyword>
<evidence type="ECO:0000256" key="3">
    <source>
        <dbReference type="ARBA" id="ARBA00022691"/>
    </source>
</evidence>
<evidence type="ECO:0000313" key="5">
    <source>
        <dbReference type="EMBL" id="KAG0473362.1"/>
    </source>
</evidence>
<comment type="caution">
    <text evidence="5">The sequence shown here is derived from an EMBL/GenBank/DDBJ whole genome shotgun (WGS) entry which is preliminary data.</text>
</comment>
<dbReference type="SUPFAM" id="SSF53335">
    <property type="entry name" value="S-adenosyl-L-methionine-dependent methyltransferases"/>
    <property type="match status" value="1"/>
</dbReference>
<dbReference type="OrthoDB" id="5970161at2759"/>
<dbReference type="Gene3D" id="1.10.10.10">
    <property type="entry name" value="Winged helix-like DNA-binding domain superfamily/Winged helix DNA-binding domain"/>
    <property type="match status" value="1"/>
</dbReference>
<sequence length="224" mass="25186">MIERILRLLTSYSVLNFTDTVDGEGRTVRSYCTTHVCKFLASNQDGVSMAPIVLMNTDKVLMESWYHIKDAVTNGGVPFNIAHGMNAFEYYGKDPNFNQVFNEGMKNHSVIIMKNILERYKGFEEVNVLIDVGGGIGGNISMIIAKYPHIRGINFDLPHVISVAPPFQGVEHVSGNMFESIPIGDTIFIKCLHHVMQPLHRELGMMLLQESHFHEMCEKGKSLV</sequence>
<dbReference type="EMBL" id="JADCNL010000007">
    <property type="protein sequence ID" value="KAG0473362.1"/>
    <property type="molecule type" value="Genomic_DNA"/>
</dbReference>
<gene>
    <name evidence="5" type="ORF">HPP92_015219</name>
</gene>
<evidence type="ECO:0000256" key="1">
    <source>
        <dbReference type="ARBA" id="ARBA00022603"/>
    </source>
</evidence>
<dbReference type="AlphaFoldDB" id="A0A835UTG4"/>
<keyword evidence="3" id="KW-0949">S-adenosyl-L-methionine</keyword>
<reference evidence="5 6" key="1">
    <citation type="journal article" date="2020" name="Nat. Food">
        <title>A phased Vanilla planifolia genome enables genetic improvement of flavour and production.</title>
        <authorList>
            <person name="Hasing T."/>
            <person name="Tang H."/>
            <person name="Brym M."/>
            <person name="Khazi F."/>
            <person name="Huang T."/>
            <person name="Chambers A.H."/>
        </authorList>
    </citation>
    <scope>NUCLEOTIDE SEQUENCE [LARGE SCALE GENOMIC DNA]</scope>
    <source>
        <tissue evidence="5">Leaf</tissue>
    </source>
</reference>
<dbReference type="InterPro" id="IPR036390">
    <property type="entry name" value="WH_DNA-bd_sf"/>
</dbReference>
<dbReference type="InterPro" id="IPR029063">
    <property type="entry name" value="SAM-dependent_MTases_sf"/>
</dbReference>
<dbReference type="InterPro" id="IPR001077">
    <property type="entry name" value="COMT_C"/>
</dbReference>
<evidence type="ECO:0000256" key="2">
    <source>
        <dbReference type="ARBA" id="ARBA00022679"/>
    </source>
</evidence>
<protein>
    <recommendedName>
        <fullName evidence="4">O-methyltransferase C-terminal domain-containing protein</fullName>
    </recommendedName>
</protein>
<organism evidence="5 6">
    <name type="scientific">Vanilla planifolia</name>
    <name type="common">Vanilla</name>
    <dbReference type="NCBI Taxonomy" id="51239"/>
    <lineage>
        <taxon>Eukaryota</taxon>
        <taxon>Viridiplantae</taxon>
        <taxon>Streptophyta</taxon>
        <taxon>Embryophyta</taxon>
        <taxon>Tracheophyta</taxon>
        <taxon>Spermatophyta</taxon>
        <taxon>Magnoliopsida</taxon>
        <taxon>Liliopsida</taxon>
        <taxon>Asparagales</taxon>
        <taxon>Orchidaceae</taxon>
        <taxon>Vanilloideae</taxon>
        <taxon>Vanilleae</taxon>
        <taxon>Vanilla</taxon>
    </lineage>
</organism>
<evidence type="ECO:0000259" key="4">
    <source>
        <dbReference type="Pfam" id="PF00891"/>
    </source>
</evidence>
<dbReference type="Proteomes" id="UP000636800">
    <property type="component" value="Chromosome 7"/>
</dbReference>